<name>A0ACD5Z4X8_AVESA</name>
<sequence length="294" mass="33362">MGEEQKEPEKKEEKKPEEPQDIVLKVEMHCQGCAKKVEKSLLKFEGVENVTADSRSKTVVVKSRTADPAKVCERVQRKTKRRAELISPLPPPPPPEEEEKKEESPPPPPEEENKEEPPKAITVILKVQMHCGACAQLLEKRIGKIQGVESVVTDVPNDQVTVKGVMDTAVLVDIVQRKMRRAAFIVEGEEEKQEEAEKKPDQDEKKADETKADDGRADEHHKYEFWPPVRYYVDYAHPYPPVPAAPLTDEFSEENPNACAIVWYHRKAFHVPSLLCCLLNLSCYPHPSLHQNPV</sequence>
<dbReference type="Proteomes" id="UP001732700">
    <property type="component" value="Chromosome 6C"/>
</dbReference>
<proteinExistence type="predicted"/>
<evidence type="ECO:0000313" key="2">
    <source>
        <dbReference type="Proteomes" id="UP001732700"/>
    </source>
</evidence>
<dbReference type="EnsemblPlants" id="AVESA.00010b.r2.6CG1088650.1">
    <property type="protein sequence ID" value="AVESA.00010b.r2.6CG1088650.1.CDS"/>
    <property type="gene ID" value="AVESA.00010b.r2.6CG1088650"/>
</dbReference>
<reference evidence="1" key="1">
    <citation type="submission" date="2021-05" db="EMBL/GenBank/DDBJ databases">
        <authorList>
            <person name="Scholz U."/>
            <person name="Mascher M."/>
            <person name="Fiebig A."/>
        </authorList>
    </citation>
    <scope>NUCLEOTIDE SEQUENCE [LARGE SCALE GENOMIC DNA]</scope>
</reference>
<keyword evidence="2" id="KW-1185">Reference proteome</keyword>
<accession>A0ACD5Z4X8</accession>
<reference evidence="1" key="2">
    <citation type="submission" date="2025-09" db="UniProtKB">
        <authorList>
            <consortium name="EnsemblPlants"/>
        </authorList>
    </citation>
    <scope>IDENTIFICATION</scope>
</reference>
<evidence type="ECO:0000313" key="1">
    <source>
        <dbReference type="EnsemblPlants" id="AVESA.00010b.r2.6CG1088650.1.CDS"/>
    </source>
</evidence>
<protein>
    <submittedName>
        <fullName evidence="1">Uncharacterized protein</fullName>
    </submittedName>
</protein>
<organism evidence="1 2">
    <name type="scientific">Avena sativa</name>
    <name type="common">Oat</name>
    <dbReference type="NCBI Taxonomy" id="4498"/>
    <lineage>
        <taxon>Eukaryota</taxon>
        <taxon>Viridiplantae</taxon>
        <taxon>Streptophyta</taxon>
        <taxon>Embryophyta</taxon>
        <taxon>Tracheophyta</taxon>
        <taxon>Spermatophyta</taxon>
        <taxon>Magnoliopsida</taxon>
        <taxon>Liliopsida</taxon>
        <taxon>Poales</taxon>
        <taxon>Poaceae</taxon>
        <taxon>BOP clade</taxon>
        <taxon>Pooideae</taxon>
        <taxon>Poodae</taxon>
        <taxon>Poeae</taxon>
        <taxon>Poeae Chloroplast Group 1 (Aveneae type)</taxon>
        <taxon>Aveninae</taxon>
        <taxon>Avena</taxon>
    </lineage>
</organism>